<name>A0A1B2EYP0_9HYPH</name>
<protein>
    <submittedName>
        <fullName evidence="1">Uncharacterized protein</fullName>
    </submittedName>
</protein>
<dbReference type="AlphaFoldDB" id="A0A1B2EYP0"/>
<organism evidence="1">
    <name type="scientific">Microvirga ossetica</name>
    <dbReference type="NCBI Taxonomy" id="1882682"/>
    <lineage>
        <taxon>Bacteria</taxon>
        <taxon>Pseudomonadati</taxon>
        <taxon>Pseudomonadota</taxon>
        <taxon>Alphaproteobacteria</taxon>
        <taxon>Hyphomicrobiales</taxon>
        <taxon>Methylobacteriaceae</taxon>
        <taxon>Microvirga</taxon>
    </lineage>
</organism>
<reference evidence="1" key="1">
    <citation type="submission" date="2016-07" db="EMBL/GenBank/DDBJ databases">
        <title>Microvirga ossetica sp. nov. a new species of rhizobia isolated from root nodules of the legume species Vicia alpestris Steven originated from North Ossetia region in the Caucasus.</title>
        <authorList>
            <person name="Safronova V.I."/>
            <person name="Kuznetsova I.G."/>
            <person name="Sazanova A.L."/>
            <person name="Belimov A."/>
            <person name="Andronov E."/>
            <person name="Osledkin Y.S."/>
            <person name="Onishchuk O.P."/>
            <person name="Kurchak O.N."/>
            <person name="Shaposhnikov A.I."/>
            <person name="Willems A."/>
            <person name="Tikhonovich I.A."/>
        </authorList>
    </citation>
    <scope>NUCLEOTIDE SEQUENCE [LARGE SCALE GENOMIC DNA]</scope>
    <source>
        <strain evidence="1">V5/3M</strain>
        <plasmid evidence="1">unnamed4</plasmid>
    </source>
</reference>
<gene>
    <name evidence="1" type="ORF">BB934_43740</name>
</gene>
<accession>A0A1B2EYP0</accession>
<dbReference type="EMBL" id="CP016620">
    <property type="protein sequence ID" value="ANY85114.1"/>
    <property type="molecule type" value="Genomic_DNA"/>
</dbReference>
<dbReference type="OrthoDB" id="8019198at2"/>
<dbReference type="KEGG" id="moc:BB934_43740"/>
<proteinExistence type="predicted"/>
<evidence type="ECO:0000313" key="1">
    <source>
        <dbReference type="EMBL" id="ANY85114.1"/>
    </source>
</evidence>
<keyword evidence="1" id="KW-0614">Plasmid</keyword>
<geneLocation type="plasmid" evidence="1">
    <name>unnamed4</name>
</geneLocation>
<sequence length="123" mass="13616">MTDTISSEVIQEKMDHVSGTLNAILSGGGEGYLRELQGLLQKNLTGLLSLFDRNPDLDAATSDFYAAAAAIVNDIDAESQPLARKRRLLREAQARFEERIRIAEPNRRKPSAAWCKNEIFLAA</sequence>
<dbReference type="RefSeq" id="WP_099515922.1">
    <property type="nucleotide sequence ID" value="NZ_CP016620.1"/>
</dbReference>